<dbReference type="InterPro" id="IPR004014">
    <property type="entry name" value="ATPase_P-typ_cation-transptr_N"/>
</dbReference>
<dbReference type="SUPFAM" id="SSF81665">
    <property type="entry name" value="Calcium ATPase, transmembrane domain M"/>
    <property type="match status" value="1"/>
</dbReference>
<keyword evidence="4" id="KW-0547">Nucleotide-binding</keyword>
<feature type="compositionally biased region" description="Polar residues" evidence="10">
    <location>
        <begin position="647"/>
        <end position="656"/>
    </location>
</feature>
<keyword evidence="7" id="KW-1278">Translocase</keyword>
<feature type="transmembrane region" description="Helical" evidence="11">
    <location>
        <begin position="103"/>
        <end position="123"/>
    </location>
</feature>
<dbReference type="NCBIfam" id="TIGR01494">
    <property type="entry name" value="ATPase_P-type"/>
    <property type="match status" value="3"/>
</dbReference>
<dbReference type="PANTHER" id="PTHR24093:SF369">
    <property type="entry name" value="CALCIUM-TRANSPORTING ATPASE"/>
    <property type="match status" value="1"/>
</dbReference>
<reference evidence="13 14" key="1">
    <citation type="journal article" date="2024" name="Nat. Commun.">
        <title>Phylogenomics reveals the evolutionary origins of lichenization in chlorophyte algae.</title>
        <authorList>
            <person name="Puginier C."/>
            <person name="Libourel C."/>
            <person name="Otte J."/>
            <person name="Skaloud P."/>
            <person name="Haon M."/>
            <person name="Grisel S."/>
            <person name="Petersen M."/>
            <person name="Berrin J.G."/>
            <person name="Delaux P.M."/>
            <person name="Dal Grande F."/>
            <person name="Keller J."/>
        </authorList>
    </citation>
    <scope>NUCLEOTIDE SEQUENCE [LARGE SCALE GENOMIC DNA]</scope>
    <source>
        <strain evidence="13 14">SAG 216-7</strain>
    </source>
</reference>
<feature type="transmembrane region" description="Helical" evidence="11">
    <location>
        <begin position="269"/>
        <end position="288"/>
    </location>
</feature>
<dbReference type="InterPro" id="IPR008250">
    <property type="entry name" value="ATPase_P-typ_transduc_dom_A_sf"/>
</dbReference>
<evidence type="ECO:0000256" key="9">
    <source>
        <dbReference type="ARBA" id="ARBA00023136"/>
    </source>
</evidence>
<proteinExistence type="predicted"/>
<gene>
    <name evidence="13" type="ORF">WJX75_007561</name>
</gene>
<dbReference type="InterPro" id="IPR036412">
    <property type="entry name" value="HAD-like_sf"/>
</dbReference>
<evidence type="ECO:0000256" key="2">
    <source>
        <dbReference type="ARBA" id="ARBA00022692"/>
    </source>
</evidence>
<dbReference type="InterPro" id="IPR023299">
    <property type="entry name" value="ATPase_P-typ_cyto_dom_N"/>
</dbReference>
<dbReference type="Pfam" id="PF13246">
    <property type="entry name" value="Cation_ATPase"/>
    <property type="match status" value="1"/>
</dbReference>
<keyword evidence="5" id="KW-0067">ATP-binding</keyword>
<dbReference type="SMART" id="SM00831">
    <property type="entry name" value="Cation_ATPase_N"/>
    <property type="match status" value="1"/>
</dbReference>
<dbReference type="SFLD" id="SFLDG00002">
    <property type="entry name" value="C1.7:_P-type_atpase_like"/>
    <property type="match status" value="1"/>
</dbReference>
<keyword evidence="14" id="KW-1185">Reference proteome</keyword>
<feature type="compositionally biased region" description="Low complexity" evidence="10">
    <location>
        <begin position="696"/>
        <end position="706"/>
    </location>
</feature>
<dbReference type="PANTHER" id="PTHR24093">
    <property type="entry name" value="CATION TRANSPORTING ATPASE"/>
    <property type="match status" value="1"/>
</dbReference>
<sequence length="1041" mass="110150">MGHEQTLELAPHEVFAPKTGFFVSAAHLATLLHTSLTAGVSGGPAQLAARRQALGSNSLPEREQVSFWELIGNTLEDFTIVVLLISGVTSIGLELAFGEGENGWIEGAAILAAVAVVSLVTAVNDYEKEQQFRQLSALSSDTQMTVVRNGEAQEISTSEAVVGDVLLLTTGDILPTDGLLFEGNDIRVDESHLTGESDDVLKHADLSPVMLSGSKILEGYGRMLVTGVGENSAQGRILSSLTQSPADEEGGLRESTALQRKLETMAQQIGNFGLAAAVFSLTAMAGQFTWSTFFVDGQSWDYKYLSDYLRFIITAITILVVAIPEGLPLAVTIALAYSVKRMLADNNLVRNLAAAETMGCATTICTDKTGTLTQNRMAAARMWVAGREYGDMPKLLSPSVDMTYAGEDDSSPLGLDTRVLSLLNASIALNSTAELRPADNGQVTQVGNRTECGLLQLASSLGADYRATREECQVLRAFPFSSERKRMSTLTSKPGASTSGALCARLFTKGAAEILLDSCSTRVAEDSSVTYLSDEDKQQILQSFAQEGSLRLLALAYKDVMMPYPGRGESLDSLQAESLEQGLTLVAVVGLEDPLRTEVKAAIAQCQRAGITVRMLTGDNSTTAASIAQQCGILDRSVPVPVMASTPARTSGQQEGETVAPDPEDRIAASVSRDSSSNGAGPTSLASAGLGGRGDSGQAAADASDAVLTGPEFRQRVLLPDGSIDRREFDALWPALRVMGRCSPQDKHTIVRALQGDPDEVVAMTGDGTNDAPALKLADVGFAMASGTSIAKEASDILLLDDNFNSIVNAVKWGRNVYAGITKFLQFQLVVNVVAVVTAAAGAVFLQESPLTAVQMLWVNLIMDSLASLALATEAPTDAMLDLPPYSPSKPLLTPSILKSIVGQSSFQLVVMYLAVFHSDALFGVPNTGLADGPSLHFTLVFNVFVMMQLFNQVNARKIYDEADVLGGILDNKLFLGILGAEAALQVVIVQLGGDVFSTRPLSAAQWAACTGIGALSLLVRAGLRLLPPHPEVQDGQQTGS</sequence>
<dbReference type="SUPFAM" id="SSF81653">
    <property type="entry name" value="Calcium ATPase, transduction domain A"/>
    <property type="match status" value="1"/>
</dbReference>
<evidence type="ECO:0000313" key="13">
    <source>
        <dbReference type="EMBL" id="KAK9904243.1"/>
    </source>
</evidence>
<name>A0ABR2YFW0_9CHLO</name>
<evidence type="ECO:0000256" key="11">
    <source>
        <dbReference type="SAM" id="Phobius"/>
    </source>
</evidence>
<dbReference type="InterPro" id="IPR018303">
    <property type="entry name" value="ATPase_P-typ_P_site"/>
</dbReference>
<dbReference type="SFLD" id="SFLDF00027">
    <property type="entry name" value="p-type_atpase"/>
    <property type="match status" value="1"/>
</dbReference>
<evidence type="ECO:0000256" key="8">
    <source>
        <dbReference type="ARBA" id="ARBA00022989"/>
    </source>
</evidence>
<evidence type="ECO:0000256" key="6">
    <source>
        <dbReference type="ARBA" id="ARBA00022842"/>
    </source>
</evidence>
<evidence type="ECO:0000256" key="5">
    <source>
        <dbReference type="ARBA" id="ARBA00022840"/>
    </source>
</evidence>
<dbReference type="EMBL" id="JALJOT010000013">
    <property type="protein sequence ID" value="KAK9904243.1"/>
    <property type="molecule type" value="Genomic_DNA"/>
</dbReference>
<evidence type="ECO:0000256" key="7">
    <source>
        <dbReference type="ARBA" id="ARBA00022967"/>
    </source>
</evidence>
<protein>
    <recommendedName>
        <fullName evidence="12">Cation-transporting P-type ATPase N-terminal domain-containing protein</fullName>
    </recommendedName>
</protein>
<dbReference type="Pfam" id="PF00122">
    <property type="entry name" value="E1-E2_ATPase"/>
    <property type="match status" value="1"/>
</dbReference>
<keyword evidence="3" id="KW-0479">Metal-binding</keyword>
<dbReference type="SFLD" id="SFLDS00003">
    <property type="entry name" value="Haloacid_Dehalogenase"/>
    <property type="match status" value="1"/>
</dbReference>
<feature type="domain" description="Cation-transporting P-type ATPase N-terminal" evidence="12">
    <location>
        <begin position="24"/>
        <end position="95"/>
    </location>
</feature>
<keyword evidence="9 11" id="KW-0472">Membrane</keyword>
<dbReference type="InterPro" id="IPR006068">
    <property type="entry name" value="ATPase_P-typ_cation-transptr_C"/>
</dbReference>
<dbReference type="InterPro" id="IPR044492">
    <property type="entry name" value="P_typ_ATPase_HD_dom"/>
</dbReference>
<dbReference type="PRINTS" id="PR00121">
    <property type="entry name" value="NAKATPASE"/>
</dbReference>
<dbReference type="Proteomes" id="UP001491310">
    <property type="component" value="Unassembled WGS sequence"/>
</dbReference>
<comment type="caution">
    <text evidence="13">The sequence shown here is derived from an EMBL/GenBank/DDBJ whole genome shotgun (WGS) entry which is preliminary data.</text>
</comment>
<evidence type="ECO:0000256" key="10">
    <source>
        <dbReference type="SAM" id="MobiDB-lite"/>
    </source>
</evidence>
<dbReference type="InterPro" id="IPR023214">
    <property type="entry name" value="HAD_sf"/>
</dbReference>
<keyword evidence="8 11" id="KW-1133">Transmembrane helix</keyword>
<dbReference type="Gene3D" id="2.70.150.10">
    <property type="entry name" value="Calcium-transporting ATPase, cytoplasmic transduction domain A"/>
    <property type="match status" value="1"/>
</dbReference>
<dbReference type="PROSITE" id="PS00154">
    <property type="entry name" value="ATPASE_E1_E2"/>
    <property type="match status" value="1"/>
</dbReference>
<dbReference type="SUPFAM" id="SSF56784">
    <property type="entry name" value="HAD-like"/>
    <property type="match status" value="1"/>
</dbReference>
<feature type="compositionally biased region" description="Polar residues" evidence="10">
    <location>
        <begin position="672"/>
        <end position="686"/>
    </location>
</feature>
<feature type="region of interest" description="Disordered" evidence="10">
    <location>
        <begin position="644"/>
        <end position="706"/>
    </location>
</feature>
<comment type="subcellular location">
    <subcellularLocation>
        <location evidence="1">Endomembrane system</location>
        <topology evidence="1">Multi-pass membrane protein</topology>
    </subcellularLocation>
</comment>
<dbReference type="Pfam" id="PF00690">
    <property type="entry name" value="Cation_ATPase_N"/>
    <property type="match status" value="1"/>
</dbReference>
<evidence type="ECO:0000256" key="4">
    <source>
        <dbReference type="ARBA" id="ARBA00022741"/>
    </source>
</evidence>
<feature type="transmembrane region" description="Helical" evidence="11">
    <location>
        <begin position="824"/>
        <end position="846"/>
    </location>
</feature>
<dbReference type="InterPro" id="IPR001757">
    <property type="entry name" value="P_typ_ATPase"/>
</dbReference>
<keyword evidence="6" id="KW-0460">Magnesium</keyword>
<dbReference type="InterPro" id="IPR059000">
    <property type="entry name" value="ATPase_P-type_domA"/>
</dbReference>
<dbReference type="Gene3D" id="3.40.1110.10">
    <property type="entry name" value="Calcium-transporting ATPase, cytoplasmic domain N"/>
    <property type="match status" value="1"/>
</dbReference>
<feature type="transmembrane region" description="Helical" evidence="11">
    <location>
        <begin position="308"/>
        <end position="337"/>
    </location>
</feature>
<evidence type="ECO:0000313" key="14">
    <source>
        <dbReference type="Proteomes" id="UP001491310"/>
    </source>
</evidence>
<evidence type="ECO:0000259" key="12">
    <source>
        <dbReference type="SMART" id="SM00831"/>
    </source>
</evidence>
<dbReference type="InterPro" id="IPR023298">
    <property type="entry name" value="ATPase_P-typ_TM_dom_sf"/>
</dbReference>
<dbReference type="Gene3D" id="3.40.50.1000">
    <property type="entry name" value="HAD superfamily/HAD-like"/>
    <property type="match status" value="1"/>
</dbReference>
<keyword evidence="2 11" id="KW-0812">Transmembrane</keyword>
<dbReference type="Pfam" id="PF08282">
    <property type="entry name" value="Hydrolase_3"/>
    <property type="match status" value="1"/>
</dbReference>
<dbReference type="PRINTS" id="PR00119">
    <property type="entry name" value="CATATPASE"/>
</dbReference>
<accession>A0ABR2YFW0</accession>
<organism evidence="13 14">
    <name type="scientific">Coccomyxa subellipsoidea</name>
    <dbReference type="NCBI Taxonomy" id="248742"/>
    <lineage>
        <taxon>Eukaryota</taxon>
        <taxon>Viridiplantae</taxon>
        <taxon>Chlorophyta</taxon>
        <taxon>core chlorophytes</taxon>
        <taxon>Trebouxiophyceae</taxon>
        <taxon>Trebouxiophyceae incertae sedis</taxon>
        <taxon>Coccomyxaceae</taxon>
        <taxon>Coccomyxa</taxon>
    </lineage>
</organism>
<dbReference type="Pfam" id="PF00689">
    <property type="entry name" value="Cation_ATPase_C"/>
    <property type="match status" value="1"/>
</dbReference>
<dbReference type="Gene3D" id="1.20.1110.10">
    <property type="entry name" value="Calcium-transporting ATPase, transmembrane domain"/>
    <property type="match status" value="1"/>
</dbReference>
<evidence type="ECO:0000256" key="3">
    <source>
        <dbReference type="ARBA" id="ARBA00022723"/>
    </source>
</evidence>
<evidence type="ECO:0000256" key="1">
    <source>
        <dbReference type="ARBA" id="ARBA00004127"/>
    </source>
</evidence>
<feature type="transmembrane region" description="Helical" evidence="11">
    <location>
        <begin position="78"/>
        <end position="97"/>
    </location>
</feature>